<dbReference type="Pfam" id="PF24883">
    <property type="entry name" value="NPHP3_N"/>
    <property type="match status" value="1"/>
</dbReference>
<keyword evidence="4" id="KW-1185">Reference proteome</keyword>
<dbReference type="AlphaFoldDB" id="A0AAD5YTE9"/>
<evidence type="ECO:0000259" key="2">
    <source>
        <dbReference type="Pfam" id="PF24883"/>
    </source>
</evidence>
<dbReference type="EMBL" id="JANIEX010000731">
    <property type="protein sequence ID" value="KAJ3563703.1"/>
    <property type="molecule type" value="Genomic_DNA"/>
</dbReference>
<organism evidence="3 4">
    <name type="scientific">Leucocoprinus birnbaumii</name>
    <dbReference type="NCBI Taxonomy" id="56174"/>
    <lineage>
        <taxon>Eukaryota</taxon>
        <taxon>Fungi</taxon>
        <taxon>Dikarya</taxon>
        <taxon>Basidiomycota</taxon>
        <taxon>Agaricomycotina</taxon>
        <taxon>Agaricomycetes</taxon>
        <taxon>Agaricomycetidae</taxon>
        <taxon>Agaricales</taxon>
        <taxon>Agaricineae</taxon>
        <taxon>Agaricaceae</taxon>
        <taxon>Leucocoprinus</taxon>
    </lineage>
</organism>
<evidence type="ECO:0000313" key="3">
    <source>
        <dbReference type="EMBL" id="KAJ3563703.1"/>
    </source>
</evidence>
<dbReference type="InterPro" id="IPR027417">
    <property type="entry name" value="P-loop_NTPase"/>
</dbReference>
<reference evidence="3" key="1">
    <citation type="submission" date="2022-07" db="EMBL/GenBank/DDBJ databases">
        <title>Genome Sequence of Leucocoprinus birnbaumii.</title>
        <authorList>
            <person name="Buettner E."/>
        </authorList>
    </citation>
    <scope>NUCLEOTIDE SEQUENCE</scope>
    <source>
        <strain evidence="3">VT141</strain>
    </source>
</reference>
<evidence type="ECO:0000313" key="4">
    <source>
        <dbReference type="Proteomes" id="UP001213000"/>
    </source>
</evidence>
<dbReference type="Proteomes" id="UP001213000">
    <property type="component" value="Unassembled WGS sequence"/>
</dbReference>
<evidence type="ECO:0000256" key="1">
    <source>
        <dbReference type="ARBA" id="ARBA00022737"/>
    </source>
</evidence>
<dbReference type="InterPro" id="IPR056884">
    <property type="entry name" value="NPHP3-like_N"/>
</dbReference>
<dbReference type="SUPFAM" id="SSF52540">
    <property type="entry name" value="P-loop containing nucleoside triphosphate hydrolases"/>
    <property type="match status" value="1"/>
</dbReference>
<name>A0AAD5YTE9_9AGAR</name>
<sequence length="589" mass="67498">MLLPALRSLWSRFTLHDTSLSTTNHASSSPSLAPVNNTPHRQHFFQDHPANTRYTATSNDQPPGLFSNAQHFVINNPNIISQIIHSGTAVIHLLAEKRLAGAEFNSSERDPPPRCHPDTRHSLRTRIRGWFHNPQRPWKMLWVLGPAGVGKTAVAQTIAEEFRALGHLGASFFFSRSNHWNDPDRVIPTLAYQLAIRHAGYKRLITERLANDPGVLNASRSFQFKELIVEPFHELTSRGYHEPLLIIIDGLDECQGENAQIELIELISHYVETVQGPLLWMICSRPEWHFKRELLSRVDFHVACLREELNVDDPESQKDVFSFLRASFDRIRERYRDRLGPHWPSERDFQRIVMASSGHFAFSSTLTRFIGDKNQGDPERQLNICLDFLNGSTSGRSNPFHALDMLYTQILSNIPIDNLPTTMRILGFCIFYPHYYLSAQSQANFLCLDRIAFRRALEHLHSVIDVPTASESLHKSIHFYHASFGEFLRQPDRSSSYALVPSMVHFDVASHSLKWNQRAIASSRVQRDLRHLQFPELKWIEKVGDQDDILTNLSHFSMIYGWEAITRAAPDHTSALLAQLEDFGLLRDV</sequence>
<proteinExistence type="predicted"/>
<feature type="domain" description="Nephrocystin 3-like N-terminal" evidence="2">
    <location>
        <begin position="126"/>
        <end position="285"/>
    </location>
</feature>
<dbReference type="Gene3D" id="3.40.50.300">
    <property type="entry name" value="P-loop containing nucleotide triphosphate hydrolases"/>
    <property type="match status" value="1"/>
</dbReference>
<dbReference type="PANTHER" id="PTHR10039:SF17">
    <property type="entry name" value="FUNGAL STAND N-TERMINAL GOODBYE DOMAIN-CONTAINING PROTEIN-RELATED"/>
    <property type="match status" value="1"/>
</dbReference>
<comment type="caution">
    <text evidence="3">The sequence shown here is derived from an EMBL/GenBank/DDBJ whole genome shotgun (WGS) entry which is preliminary data.</text>
</comment>
<dbReference type="PANTHER" id="PTHR10039">
    <property type="entry name" value="AMELOGENIN"/>
    <property type="match status" value="1"/>
</dbReference>
<protein>
    <recommendedName>
        <fullName evidence="2">Nephrocystin 3-like N-terminal domain-containing protein</fullName>
    </recommendedName>
</protein>
<keyword evidence="1" id="KW-0677">Repeat</keyword>
<accession>A0AAD5YTE9</accession>
<gene>
    <name evidence="3" type="ORF">NP233_g8772</name>
</gene>